<dbReference type="STRING" id="128944.AWM75_05960"/>
<evidence type="ECO:0000256" key="11">
    <source>
        <dbReference type="ARBA" id="ARBA00023014"/>
    </source>
</evidence>
<dbReference type="GO" id="GO:0051539">
    <property type="term" value="F:4 iron, 4 sulfur cluster binding"/>
    <property type="evidence" value="ECO:0007669"/>
    <property type="project" value="UniProtKB-UniRule"/>
</dbReference>
<dbReference type="GO" id="GO:0006284">
    <property type="term" value="P:base-excision repair"/>
    <property type="evidence" value="ECO:0007669"/>
    <property type="project" value="UniProtKB-UniRule"/>
</dbReference>
<dbReference type="GO" id="GO:0000701">
    <property type="term" value="F:purine-specific mismatch base pair DNA N-glycosylase activity"/>
    <property type="evidence" value="ECO:0007669"/>
    <property type="project" value="UniProtKB-EC"/>
</dbReference>
<keyword evidence="11" id="KW-0411">Iron-sulfur</keyword>
<accession>A0A0X8FLM3</accession>
<evidence type="ECO:0000256" key="4">
    <source>
        <dbReference type="ARBA" id="ARBA00012045"/>
    </source>
</evidence>
<evidence type="ECO:0000313" key="15">
    <source>
        <dbReference type="EMBL" id="AMB99569.1"/>
    </source>
</evidence>
<dbReference type="Gene3D" id="1.10.1670.10">
    <property type="entry name" value="Helix-hairpin-Helix base-excision DNA repair enzymes (C-terminal)"/>
    <property type="match status" value="1"/>
</dbReference>
<dbReference type="GO" id="GO:0035485">
    <property type="term" value="F:adenine/guanine mispair binding"/>
    <property type="evidence" value="ECO:0007669"/>
    <property type="project" value="TreeGrafter"/>
</dbReference>
<evidence type="ECO:0000256" key="7">
    <source>
        <dbReference type="ARBA" id="ARBA00022723"/>
    </source>
</evidence>
<evidence type="ECO:0000256" key="12">
    <source>
        <dbReference type="ARBA" id="ARBA00023204"/>
    </source>
</evidence>
<dbReference type="InterPro" id="IPR003265">
    <property type="entry name" value="HhH-GPD_domain"/>
</dbReference>
<dbReference type="Gene3D" id="3.90.79.10">
    <property type="entry name" value="Nucleoside Triphosphate Pyrophosphohydrolase"/>
    <property type="match status" value="1"/>
</dbReference>
<dbReference type="InterPro" id="IPR005760">
    <property type="entry name" value="A/G_AdeGlyc_MutY"/>
</dbReference>
<dbReference type="KEGG" id="auh:AWM75_05960"/>
<dbReference type="InterPro" id="IPR000445">
    <property type="entry name" value="HhH_motif"/>
</dbReference>
<comment type="cofactor">
    <cofactor evidence="14">
        <name>[4Fe-4S] cluster</name>
        <dbReference type="ChEBI" id="CHEBI:49883"/>
    </cofactor>
    <text evidence="14">Binds 1 [4Fe-4S] cluster.</text>
</comment>
<keyword evidence="16" id="KW-1185">Reference proteome</keyword>
<evidence type="ECO:0000256" key="5">
    <source>
        <dbReference type="ARBA" id="ARBA00022023"/>
    </source>
</evidence>
<reference evidence="15 16" key="1">
    <citation type="journal article" date="2016" name="Genome Announc.">
        <title>Complete Genome Sequences of Aerococcus christensenii CCUG 28831T, Aerococcus sanguinicola CCUG 43001T, Aerococcus urinae CCUG 36881T, Aerococcus urinaeequi CCUG 28094T, Aerococcus urinaehominis CCUG 42038 BT, and Aerococcus viridans CCUG 4311T.</title>
        <authorList>
            <person name="Carkaci D."/>
            <person name="Dargis R."/>
            <person name="Nielsen X.C."/>
            <person name="Skovgaard O."/>
            <person name="Fuursted K."/>
            <person name="Christensen J.J."/>
        </authorList>
    </citation>
    <scope>NUCLEOTIDE SEQUENCE [LARGE SCALE GENOMIC DNA]</scope>
    <source>
        <strain evidence="15 16">CCUG42038B</strain>
    </source>
</reference>
<name>A0A0X8FLM3_9LACT</name>
<dbReference type="InterPro" id="IPR044298">
    <property type="entry name" value="MIG/MutY"/>
</dbReference>
<dbReference type="PANTHER" id="PTHR42944">
    <property type="entry name" value="ADENINE DNA GLYCOSYLASE"/>
    <property type="match status" value="1"/>
</dbReference>
<dbReference type="RefSeq" id="WP_067979602.1">
    <property type="nucleotide sequence ID" value="NZ_CP014163.1"/>
</dbReference>
<dbReference type="Proteomes" id="UP000062260">
    <property type="component" value="Chromosome"/>
</dbReference>
<comment type="similarity">
    <text evidence="3 14">Belongs to the Nth/MutY family.</text>
</comment>
<dbReference type="CDD" id="cd00056">
    <property type="entry name" value="ENDO3c"/>
    <property type="match status" value="1"/>
</dbReference>
<dbReference type="SUPFAM" id="SSF55811">
    <property type="entry name" value="Nudix"/>
    <property type="match status" value="1"/>
</dbReference>
<dbReference type="InterPro" id="IPR011257">
    <property type="entry name" value="DNA_glycosylase"/>
</dbReference>
<reference evidence="16" key="2">
    <citation type="submission" date="2016-01" db="EMBL/GenBank/DDBJ databases">
        <title>Six Aerococcus type strain genome sequencing and assembly using PacBio and Illumina Hiseq.</title>
        <authorList>
            <person name="Carkaci D."/>
            <person name="Dargis R."/>
            <person name="Nielsen X.C."/>
            <person name="Skovgaard O."/>
            <person name="Fuursted K."/>
            <person name="Christensen J.J."/>
        </authorList>
    </citation>
    <scope>NUCLEOTIDE SEQUENCE [LARGE SCALE GENOMIC DNA]</scope>
    <source>
        <strain evidence="16">CCUG42038B</strain>
    </source>
</reference>
<dbReference type="AlphaFoldDB" id="A0A0X8FLM3"/>
<keyword evidence="10 14" id="KW-0408">Iron</keyword>
<dbReference type="InterPro" id="IPR029119">
    <property type="entry name" value="MutY_C"/>
</dbReference>
<evidence type="ECO:0000313" key="16">
    <source>
        <dbReference type="Proteomes" id="UP000062260"/>
    </source>
</evidence>
<protein>
    <recommendedName>
        <fullName evidence="5 14">Adenine DNA glycosylase</fullName>
        <ecNumber evidence="4 14">3.2.2.31</ecNumber>
    </recommendedName>
</protein>
<dbReference type="EC" id="3.2.2.31" evidence="4 14"/>
<dbReference type="Gene3D" id="1.10.340.30">
    <property type="entry name" value="Hypothetical protein, domain 2"/>
    <property type="match status" value="1"/>
</dbReference>
<keyword evidence="12" id="KW-0234">DNA repair</keyword>
<dbReference type="GO" id="GO:0032357">
    <property type="term" value="F:oxidized purine DNA binding"/>
    <property type="evidence" value="ECO:0007669"/>
    <property type="project" value="TreeGrafter"/>
</dbReference>
<keyword evidence="8 14" id="KW-0227">DNA damage</keyword>
<comment type="function">
    <text evidence="2">Adenine glycosylase active on G-A mispairs. MutY also corrects error-prone DNA synthesis past GO lesions which are due to the oxidatively damaged form of guanine: 7,8-dihydro-8-oxoguanine (8-oxo-dGTP).</text>
</comment>
<dbReference type="CDD" id="cd03431">
    <property type="entry name" value="NUDIX_DNA_Glycosylase_C-MutY"/>
    <property type="match status" value="1"/>
</dbReference>
<evidence type="ECO:0000256" key="1">
    <source>
        <dbReference type="ARBA" id="ARBA00000843"/>
    </source>
</evidence>
<dbReference type="InterPro" id="IPR023170">
    <property type="entry name" value="HhH_base_excis_C"/>
</dbReference>
<dbReference type="EMBL" id="CP014163">
    <property type="protein sequence ID" value="AMB99569.1"/>
    <property type="molecule type" value="Genomic_DNA"/>
</dbReference>
<evidence type="ECO:0000256" key="13">
    <source>
        <dbReference type="ARBA" id="ARBA00023295"/>
    </source>
</evidence>
<dbReference type="GO" id="GO:0006298">
    <property type="term" value="P:mismatch repair"/>
    <property type="evidence" value="ECO:0007669"/>
    <property type="project" value="TreeGrafter"/>
</dbReference>
<evidence type="ECO:0000256" key="10">
    <source>
        <dbReference type="ARBA" id="ARBA00023004"/>
    </source>
</evidence>
<keyword evidence="9" id="KW-0378">Hydrolase</keyword>
<dbReference type="NCBIfam" id="TIGR01084">
    <property type="entry name" value="mutY"/>
    <property type="match status" value="1"/>
</dbReference>
<dbReference type="PANTHER" id="PTHR42944:SF1">
    <property type="entry name" value="ADENINE DNA GLYCOSYLASE"/>
    <property type="match status" value="1"/>
</dbReference>
<evidence type="ECO:0000256" key="8">
    <source>
        <dbReference type="ARBA" id="ARBA00022763"/>
    </source>
</evidence>
<keyword evidence="7" id="KW-0479">Metal-binding</keyword>
<comment type="catalytic activity">
    <reaction evidence="1 14">
        <text>Hydrolyzes free adenine bases from 7,8-dihydro-8-oxoguanine:adenine mismatched double-stranded DNA, leaving an apurinic site.</text>
        <dbReference type="EC" id="3.2.2.31"/>
    </reaction>
</comment>
<evidence type="ECO:0000256" key="6">
    <source>
        <dbReference type="ARBA" id="ARBA00022485"/>
    </source>
</evidence>
<evidence type="ECO:0000256" key="3">
    <source>
        <dbReference type="ARBA" id="ARBA00008343"/>
    </source>
</evidence>
<gene>
    <name evidence="15" type="ORF">AWM75_05960</name>
</gene>
<dbReference type="SUPFAM" id="SSF48150">
    <property type="entry name" value="DNA-glycosylase"/>
    <property type="match status" value="1"/>
</dbReference>
<proteinExistence type="inferred from homology"/>
<dbReference type="InterPro" id="IPR015797">
    <property type="entry name" value="NUDIX_hydrolase-like_dom_sf"/>
</dbReference>
<dbReference type="SMART" id="SM00478">
    <property type="entry name" value="ENDO3c"/>
    <property type="match status" value="1"/>
</dbReference>
<evidence type="ECO:0000256" key="14">
    <source>
        <dbReference type="RuleBase" id="RU365096"/>
    </source>
</evidence>
<dbReference type="FunFam" id="1.10.340.30:FF:000002">
    <property type="entry name" value="Adenine DNA glycosylase"/>
    <property type="match status" value="1"/>
</dbReference>
<evidence type="ECO:0000256" key="2">
    <source>
        <dbReference type="ARBA" id="ARBA00002933"/>
    </source>
</evidence>
<evidence type="ECO:0000256" key="9">
    <source>
        <dbReference type="ARBA" id="ARBA00022801"/>
    </source>
</evidence>
<organism evidence="15 16">
    <name type="scientific">Aerococcus urinaehominis</name>
    <dbReference type="NCBI Taxonomy" id="128944"/>
    <lineage>
        <taxon>Bacteria</taxon>
        <taxon>Bacillati</taxon>
        <taxon>Bacillota</taxon>
        <taxon>Bacilli</taxon>
        <taxon>Lactobacillales</taxon>
        <taxon>Aerococcaceae</taxon>
        <taxon>Aerococcus</taxon>
    </lineage>
</organism>
<keyword evidence="6" id="KW-0004">4Fe-4S</keyword>
<dbReference type="GO" id="GO:0046872">
    <property type="term" value="F:metal ion binding"/>
    <property type="evidence" value="ECO:0007669"/>
    <property type="project" value="UniProtKB-UniRule"/>
</dbReference>
<dbReference type="GO" id="GO:0034039">
    <property type="term" value="F:8-oxo-7,8-dihydroguanine DNA N-glycosylase activity"/>
    <property type="evidence" value="ECO:0007669"/>
    <property type="project" value="TreeGrafter"/>
</dbReference>
<keyword evidence="13 14" id="KW-0326">Glycosidase</keyword>
<sequence>MKEINNQAEDLTVWLNTSAIVDLGPIIAGVQVFGPETRQAFQRDLLAWYDQEKRDLPWRENQDPYRVWVSEIMLQQTQVDTVINYFNNFMKVFPTIADLAQATEADLLKVWQGLGYYSRVRNMQAAARDIMANHEGVFPTEIKAIKALKGIGPYTAGAIASIAFNQAVPAIDGNAMRVLARLFAIDADIAVAKNRKIFEEIGSYLIDYNRPGDFNQAIMDLGSSYCSYKNPQPELSPIRAYNLSTLNGTTLAYPVKSKQKKARDVYYQALLIENQQGQILMIKRSDGQLLKNMWSVPLLESRRDQVTDYQYVVAETSANYQVSPIVMKEPLAEIKHIFTHLKWHIRPFYMRLRPEEEALLAKQLDKAYGNSWCWLAASDMDQLPVARVQEKIWQVYRDFKKQ</sequence>
<dbReference type="Pfam" id="PF00730">
    <property type="entry name" value="HhH-GPD"/>
    <property type="match status" value="1"/>
</dbReference>
<dbReference type="Pfam" id="PF00633">
    <property type="entry name" value="HHH"/>
    <property type="match status" value="1"/>
</dbReference>
<dbReference type="Pfam" id="PF14815">
    <property type="entry name" value="NUDIX_4"/>
    <property type="match status" value="1"/>
</dbReference>